<feature type="signal peptide" evidence="7">
    <location>
        <begin position="1"/>
        <end position="28"/>
    </location>
</feature>
<feature type="domain" description="PA14" evidence="8">
    <location>
        <begin position="286"/>
        <end position="434"/>
    </location>
</feature>
<dbReference type="Pfam" id="PF07691">
    <property type="entry name" value="PA14"/>
    <property type="match status" value="1"/>
</dbReference>
<comment type="subcellular location">
    <subcellularLocation>
        <location evidence="1">Fimbrium</location>
    </subcellularLocation>
</comment>
<accession>A0A7W7P3E0</accession>
<evidence type="ECO:0000256" key="6">
    <source>
        <dbReference type="ARBA" id="ARBA00023263"/>
    </source>
</evidence>
<evidence type="ECO:0000256" key="4">
    <source>
        <dbReference type="ARBA" id="ARBA00022723"/>
    </source>
</evidence>
<dbReference type="InterPro" id="IPR011047">
    <property type="entry name" value="Quinoprotein_ADH-like_sf"/>
</dbReference>
<name>A0A7W7P3E0_PSENT</name>
<evidence type="ECO:0000256" key="1">
    <source>
        <dbReference type="ARBA" id="ARBA00004561"/>
    </source>
</evidence>
<keyword evidence="6" id="KW-0281">Fimbrium</keyword>
<dbReference type="GO" id="GO:0046872">
    <property type="term" value="F:metal ion binding"/>
    <property type="evidence" value="ECO:0007669"/>
    <property type="project" value="UniProtKB-KW"/>
</dbReference>
<dbReference type="RefSeq" id="WP_184592347.1">
    <property type="nucleotide sequence ID" value="NZ_JACHLI010000017.1"/>
</dbReference>
<proteinExistence type="inferred from homology"/>
<dbReference type="SUPFAM" id="SSF50998">
    <property type="entry name" value="Quinoprotein alcohol dehydrogenase-like"/>
    <property type="match status" value="1"/>
</dbReference>
<organism evidence="9 10">
    <name type="scientific">Pseudomonas nitroreducens</name>
    <dbReference type="NCBI Taxonomy" id="46680"/>
    <lineage>
        <taxon>Bacteria</taxon>
        <taxon>Pseudomonadati</taxon>
        <taxon>Pseudomonadota</taxon>
        <taxon>Gammaproteobacteria</taxon>
        <taxon>Pseudomonadales</taxon>
        <taxon>Pseudomonadaceae</taxon>
        <taxon>Pseudomonas</taxon>
    </lineage>
</organism>
<dbReference type="PROSITE" id="PS51820">
    <property type="entry name" value="PA14"/>
    <property type="match status" value="1"/>
</dbReference>
<dbReference type="Proteomes" id="UP000566995">
    <property type="component" value="Unassembled WGS sequence"/>
</dbReference>
<dbReference type="Gene3D" id="3.90.182.10">
    <property type="entry name" value="Toxin - Anthrax Protective Antigen,domain 1"/>
    <property type="match status" value="1"/>
</dbReference>
<evidence type="ECO:0000256" key="3">
    <source>
        <dbReference type="ARBA" id="ARBA00022558"/>
    </source>
</evidence>
<dbReference type="EMBL" id="JACHLI010000017">
    <property type="protein sequence ID" value="MBB4865162.1"/>
    <property type="molecule type" value="Genomic_DNA"/>
</dbReference>
<dbReference type="InterPro" id="IPR011658">
    <property type="entry name" value="PA14_dom"/>
</dbReference>
<keyword evidence="7" id="KW-0732">Signal</keyword>
<keyword evidence="5" id="KW-0106">Calcium</keyword>
<evidence type="ECO:0000313" key="10">
    <source>
        <dbReference type="Proteomes" id="UP000566995"/>
    </source>
</evidence>
<comment type="similarity">
    <text evidence="2">Belongs to the PilY1 family.</text>
</comment>
<evidence type="ECO:0000256" key="2">
    <source>
        <dbReference type="ARBA" id="ARBA00008387"/>
    </source>
</evidence>
<reference evidence="9 10" key="1">
    <citation type="submission" date="2020-08" db="EMBL/GenBank/DDBJ databases">
        <title>Functional genomics of gut bacteria from endangered species of beetles.</title>
        <authorList>
            <person name="Carlos-Shanley C."/>
        </authorList>
    </citation>
    <scope>NUCLEOTIDE SEQUENCE [LARGE SCALE GENOMIC DNA]</scope>
    <source>
        <strain evidence="9 10">S00179</strain>
    </source>
</reference>
<dbReference type="InterPro" id="IPR008707">
    <property type="entry name" value="B-propeller_PilY1"/>
</dbReference>
<keyword evidence="4" id="KW-0479">Metal-binding</keyword>
<protein>
    <submittedName>
        <fullName evidence="9">Type IV pilus assembly protein PilY1</fullName>
    </submittedName>
</protein>
<dbReference type="GO" id="GO:0009289">
    <property type="term" value="C:pilus"/>
    <property type="evidence" value="ECO:0007669"/>
    <property type="project" value="UniProtKB-SubCell"/>
</dbReference>
<evidence type="ECO:0000313" key="9">
    <source>
        <dbReference type="EMBL" id="MBB4865162.1"/>
    </source>
</evidence>
<comment type="caution">
    <text evidence="9">The sequence shown here is derived from an EMBL/GenBank/DDBJ whole genome shotgun (WGS) entry which is preliminary data.</text>
</comment>
<dbReference type="SUPFAM" id="SSF56988">
    <property type="entry name" value="Anthrax protective antigen"/>
    <property type="match status" value="1"/>
</dbReference>
<keyword evidence="3" id="KW-1029">Fimbrium biogenesis</keyword>
<dbReference type="Pfam" id="PF05567">
    <property type="entry name" value="T4P_PilY1"/>
    <property type="match status" value="1"/>
</dbReference>
<evidence type="ECO:0000259" key="8">
    <source>
        <dbReference type="PROSITE" id="PS51820"/>
    </source>
</evidence>
<dbReference type="InterPro" id="IPR037524">
    <property type="entry name" value="PA14/GLEYA"/>
</dbReference>
<dbReference type="PROSITE" id="PS51257">
    <property type="entry name" value="PROKAR_LIPOPROTEIN"/>
    <property type="match status" value="1"/>
</dbReference>
<feature type="chain" id="PRO_5031278282" evidence="7">
    <location>
        <begin position="29"/>
        <end position="1660"/>
    </location>
</feature>
<evidence type="ECO:0000256" key="7">
    <source>
        <dbReference type="SAM" id="SignalP"/>
    </source>
</evidence>
<evidence type="ECO:0000256" key="5">
    <source>
        <dbReference type="ARBA" id="ARBA00022837"/>
    </source>
</evidence>
<dbReference type="SMART" id="SM00758">
    <property type="entry name" value="PA14"/>
    <property type="match status" value="1"/>
</dbReference>
<gene>
    <name evidence="9" type="ORF">HNP46_004042</name>
</gene>
<sequence length="1660" mass="177046">MKNPTRFSAKLHLATLFGLALASCVARADVDISNTPVFVNDSVPPLNMLVMGRDHKLYYEAYNDASDLNGDGILDVGYKGYLSKANGGIDYYGYFNSYACYDYTDGKFVPSVATTNKQCTGKWSGDFLNYLATSRMDALRKVLYGGFRVEDTTTSTVLQAAYIPQDAHTWGKEYLSADHDGYQISSYTPLSQPVPGYRHLFAVTSLTQDTGIPQLRTLTNTTFRIWNWVSKERPVAGSDCVNSSGSTVACTSGGPSNSWALVPADQLSNLTWTIWKDSVATSNNKSSMDTLFGAAYSNNSTRCGNGTLPFSNFNTGQNFTNPWTGSRNNNCTQDSFHTEILGTLTPSLTGNYEFSVDGDDAVEFQINGSVVASAYGDHGATGAGGSGTTTSVYLTAGQSYTIKYRHEENGGDASFYLYWKTPASGTSAMVDRNIKVVACPSDATLRESNCTAYGQSGVKPTGILHDYGAANKMYFGLLTGSFQNNISGGVLRSKIQSFVKEYNTATGQFCSSGNNICTNSDAVTNGIVATINKLRIIDFSYSSQSYGCGWITDRPVSQSDTCYMWGNPIGEMMYETLRYFSGATAPTSSYDYGSGSSKDADLGLPRIGTWTPPYRSSTNTSGYPLCSVPAMTVISDINPSYDFKLPGSNWSTAVSAPSSGPLAGLNVSTEADAIWAKEGGGSRSIFIGESNGVVDNAPTPKSVVNLSTVRGLAPEEPSKQGTYYSAAVAHYGARTEIGGTKKVLTYAVALASPLPTIKFPVTSSGTTSIVTVVPFAKSVGGSGISATANFQPTDQIVDYYVETFANTSPSCNGGTVSIVSDCDATVNGGRPYAKFRINYEDVEQGADHDMDAIAVYELLVNAQGKLVINMTSEYAAGGIDQHMGYVISGTTRDGIYLEVKDQGGSNVAYKLDTPANQAPGYCNVSSKPSECTLTALNSSRTFDISGNAAASFLQNPLWYAAKYGTTSANPDADGDGVPDNYFLVTNALTLKEQLNKAFNDIYQRNSSVSAPTVDRMQAGASVADDRSVYRTNFKVEDWSGDLIKETVSPVDGSRTVNWHATVPTSRSIKFKGSSGSLVDLTYANLAGISYNGTSLQGTLTQGQLSYVLGSRTGEGTDYRRRDSLLGDIVNSSVAVVSGAQYLAYLAGSIDGGYTKYQTFITAKRNRAKRIYVGANDGMLHVFDDNGAEVFAYVPRAVIPNLQYLSSRDYTAAQHRWYVDGALTVRDVYFDDDWHTVLIGNLGAGGRSVFALDITDPGNISLLWEFSEETAASKDSTNTNLSNMGYSIPTPVVARLHSGQWGVLIPNGYNSPNNGSGKAVMFVLDIKTGAVLKTLVGQGAAGTNGLSSIRGADNNGDGIIDYAYAGDLQGNLWRFDLLDTNSATPFASTTVAASTFKVSFGGTPLFTAKDGATSSAVAQPITAPPSLVRHPSLTGYLVIFGTGRYLGTTDKTSPFQVQSLYGVWDKQTAGEAAATTPSLTRANLQVQSFTSQVNGASFSNPDSSTSVSQDIRLLSQTAVDWTTKSGWYLDWRVGTTGAAVVGERVVDEMAARGQVLFVNTRTPNLDVCQAGVEGWSYGIDPFTGGRSSFNVFDFNQNSKIDSGDAYTSGNTSSVVSGYKTPAGGSALSGDLRFTSDGAPMKVNFGPESTGRQSWRVIPQGN</sequence>